<comment type="caution">
    <text evidence="1">The sequence shown here is derived from an EMBL/GenBank/DDBJ whole genome shotgun (WGS) entry which is preliminary data.</text>
</comment>
<reference evidence="1" key="1">
    <citation type="submission" date="2022-09" db="EMBL/GenBank/DDBJ databases">
        <title>Intensive care unit water sources are persistently colonized with multi-drug resistant bacteria and are the site of extensive horizontal gene transfer of antibiotic resistance genes.</title>
        <authorList>
            <person name="Diorio-Toth L."/>
        </authorList>
    </citation>
    <scope>NUCLEOTIDE SEQUENCE</scope>
    <source>
        <strain evidence="1">GD03686</strain>
    </source>
</reference>
<accession>A0AA43ATU9</accession>
<gene>
    <name evidence="1" type="ORF">N5J23_04110</name>
</gene>
<protein>
    <recommendedName>
        <fullName evidence="3">DUF2946 domain-containing protein</fullName>
    </recommendedName>
</protein>
<dbReference type="AlphaFoldDB" id="A0AA43ATU9"/>
<evidence type="ECO:0000313" key="2">
    <source>
        <dbReference type="Proteomes" id="UP001161294"/>
    </source>
</evidence>
<dbReference type="EMBL" id="JAOCJW010000005">
    <property type="protein sequence ID" value="MDH2004738.1"/>
    <property type="molecule type" value="Genomic_DNA"/>
</dbReference>
<sequence>MLERIRQHRTFAAMVIVVFAALLLAAALSGARVRAASHADQVGADVCTTSQMLAMGHEDHAVPAPWDAVATDSSHGPHTPDCVLCMALAPPAPWAADVHRPPVPSFHLKWRSLPAQLALLEVAVPPPARGPPLRFV</sequence>
<dbReference type="RefSeq" id="WP_279852999.1">
    <property type="nucleotide sequence ID" value="NZ_JAOCIA010000004.1"/>
</dbReference>
<dbReference type="Proteomes" id="UP001161294">
    <property type="component" value="Unassembled WGS sequence"/>
</dbReference>
<proteinExistence type="predicted"/>
<name>A0AA43ATU9_9BURK</name>
<evidence type="ECO:0000313" key="1">
    <source>
        <dbReference type="EMBL" id="MDH2004738.1"/>
    </source>
</evidence>
<evidence type="ECO:0008006" key="3">
    <source>
        <dbReference type="Google" id="ProtNLM"/>
    </source>
</evidence>
<organism evidence="1 2">
    <name type="scientific">Comamonas aquatica</name>
    <dbReference type="NCBI Taxonomy" id="225991"/>
    <lineage>
        <taxon>Bacteria</taxon>
        <taxon>Pseudomonadati</taxon>
        <taxon>Pseudomonadota</taxon>
        <taxon>Betaproteobacteria</taxon>
        <taxon>Burkholderiales</taxon>
        <taxon>Comamonadaceae</taxon>
        <taxon>Comamonas</taxon>
    </lineage>
</organism>